<keyword evidence="3" id="KW-1185">Reference proteome</keyword>
<dbReference type="EMBL" id="NFEZ01000003">
    <property type="protein sequence ID" value="PLT46938.1"/>
    <property type="molecule type" value="Genomic_DNA"/>
</dbReference>
<gene>
    <name evidence="2" type="ORF">B8V81_1162</name>
</gene>
<organism evidence="2 3">
    <name type="scientific">Paenibacillus pasadenensis</name>
    <dbReference type="NCBI Taxonomy" id="217090"/>
    <lineage>
        <taxon>Bacteria</taxon>
        <taxon>Bacillati</taxon>
        <taxon>Bacillota</taxon>
        <taxon>Bacilli</taxon>
        <taxon>Bacillales</taxon>
        <taxon>Paenibacillaceae</taxon>
        <taxon>Paenibacillus</taxon>
    </lineage>
</organism>
<keyword evidence="1" id="KW-0812">Transmembrane</keyword>
<feature type="transmembrane region" description="Helical" evidence="1">
    <location>
        <begin position="71"/>
        <end position="90"/>
    </location>
</feature>
<protein>
    <recommendedName>
        <fullName evidence="4">DUF4321 domain-containing protein</fullName>
    </recommendedName>
</protein>
<evidence type="ECO:0000313" key="3">
    <source>
        <dbReference type="Proteomes" id="UP000234789"/>
    </source>
</evidence>
<proteinExistence type="predicted"/>
<dbReference type="AlphaFoldDB" id="A0A2N5N9E0"/>
<comment type="caution">
    <text evidence="2">The sequence shown here is derived from an EMBL/GenBank/DDBJ whole genome shotgun (WGS) entry which is preliminary data.</text>
</comment>
<accession>A0A2N5N9E0</accession>
<name>A0A2N5N9E0_9BACL</name>
<reference evidence="2 3" key="1">
    <citation type="submission" date="2017-05" db="EMBL/GenBank/DDBJ databases">
        <title>Functional genome analysis of Paenibacillus pasadenensis strain R16: insights on endophytic life style and antifungal activity.</title>
        <authorList>
            <person name="Passera A."/>
            <person name="Marcolungo L."/>
            <person name="Casati P."/>
            <person name="Brasca M."/>
            <person name="Quaglino F."/>
            <person name="Delledonne M."/>
        </authorList>
    </citation>
    <scope>NUCLEOTIDE SEQUENCE [LARGE SCALE GENOMIC DNA]</scope>
    <source>
        <strain evidence="2 3">R16</strain>
    </source>
</reference>
<evidence type="ECO:0008006" key="4">
    <source>
        <dbReference type="Google" id="ProtNLM"/>
    </source>
</evidence>
<evidence type="ECO:0000313" key="2">
    <source>
        <dbReference type="EMBL" id="PLT46938.1"/>
    </source>
</evidence>
<keyword evidence="1" id="KW-0472">Membrane</keyword>
<keyword evidence="1" id="KW-1133">Transmembrane helix</keyword>
<sequence>MGREFGPGEGADAMKKNGWTLLLFGALGLLAGALADRWLKQVPALAQLTRSAELNWRPAADLGVLRYELDLTLNFSVVSLACLVLAFLLYRKL</sequence>
<dbReference type="Proteomes" id="UP000234789">
    <property type="component" value="Unassembled WGS sequence"/>
</dbReference>
<evidence type="ECO:0000256" key="1">
    <source>
        <dbReference type="SAM" id="Phobius"/>
    </source>
</evidence>